<dbReference type="PANTHER" id="PTHR33969:SF2">
    <property type="entry name" value="SEGREGATION AND CONDENSATION PROTEIN A"/>
    <property type="match status" value="1"/>
</dbReference>
<organism evidence="2 3">
    <name type="scientific">Candidatus Uhrbacteria bacterium RIFCSPHIGHO2_01_FULL_63_20</name>
    <dbReference type="NCBI Taxonomy" id="1802385"/>
    <lineage>
        <taxon>Bacteria</taxon>
        <taxon>Candidatus Uhriibacteriota</taxon>
    </lineage>
</organism>
<dbReference type="AlphaFoldDB" id="A0A1F7TMH3"/>
<accession>A0A1F7TMH3</accession>
<reference evidence="2 3" key="1">
    <citation type="journal article" date="2016" name="Nat. Commun.">
        <title>Thousands of microbial genomes shed light on interconnected biogeochemical processes in an aquifer system.</title>
        <authorList>
            <person name="Anantharaman K."/>
            <person name="Brown C.T."/>
            <person name="Hug L.A."/>
            <person name="Sharon I."/>
            <person name="Castelle C.J."/>
            <person name="Probst A.J."/>
            <person name="Thomas B.C."/>
            <person name="Singh A."/>
            <person name="Wilkins M.J."/>
            <person name="Karaoz U."/>
            <person name="Brodie E.L."/>
            <person name="Williams K.H."/>
            <person name="Hubbard S.S."/>
            <person name="Banfield J.F."/>
        </authorList>
    </citation>
    <scope>NUCLEOTIDE SEQUENCE [LARGE SCALE GENOMIC DNA]</scope>
</reference>
<dbReference type="Gene3D" id="1.10.10.580">
    <property type="entry name" value="Structural maintenance of chromosome 1. Chain E"/>
    <property type="match status" value="1"/>
</dbReference>
<name>A0A1F7TMH3_9BACT</name>
<evidence type="ECO:0000313" key="2">
    <source>
        <dbReference type="EMBL" id="OGL67172.1"/>
    </source>
</evidence>
<gene>
    <name evidence="2" type="ORF">A2856_03875</name>
</gene>
<protein>
    <recommendedName>
        <fullName evidence="1">Segregation and condensation protein A</fullName>
    </recommendedName>
</protein>
<dbReference type="Proteomes" id="UP000177885">
    <property type="component" value="Unassembled WGS sequence"/>
</dbReference>
<evidence type="ECO:0000313" key="3">
    <source>
        <dbReference type="Proteomes" id="UP000177885"/>
    </source>
</evidence>
<proteinExistence type="predicted"/>
<dbReference type="InterPro" id="IPR023093">
    <property type="entry name" value="ScpA-like_C"/>
</dbReference>
<dbReference type="Gene3D" id="6.10.250.2410">
    <property type="match status" value="1"/>
</dbReference>
<comment type="caution">
    <text evidence="2">The sequence shown here is derived from an EMBL/GenBank/DDBJ whole genome shotgun (WGS) entry which is preliminary data.</text>
</comment>
<evidence type="ECO:0000256" key="1">
    <source>
        <dbReference type="ARBA" id="ARBA00044777"/>
    </source>
</evidence>
<dbReference type="InterPro" id="IPR003768">
    <property type="entry name" value="ScpA"/>
</dbReference>
<dbReference type="STRING" id="1802385.A2856_03875"/>
<dbReference type="Pfam" id="PF02616">
    <property type="entry name" value="SMC_ScpA"/>
    <property type="match status" value="1"/>
</dbReference>
<dbReference type="EMBL" id="MGDT01000003">
    <property type="protein sequence ID" value="OGL67172.1"/>
    <property type="molecule type" value="Genomic_DNA"/>
</dbReference>
<sequence>MSFEVSLDKFSGPLQLLLEIIEQEKLPITEVSLAKVADDYLRYVNEQDVPAEELADFLLIATKLLLLKSRAILPQLAIEEEVDGNALALQLKMYKEFVEASKGIEALWNAPANMFARERSRQPSAVRFTPPEGLTAQTLCDAFQHLLKRLEPFFALRQTAMQRVVSVQERIRDIHRAILERARLTFRDVSAGAGSKVDVVVSFLALLELVKQRVVNVAQSDAFADITIARAE</sequence>
<dbReference type="PANTHER" id="PTHR33969">
    <property type="entry name" value="SEGREGATION AND CONDENSATION PROTEIN A"/>
    <property type="match status" value="1"/>
</dbReference>